<sequence length="203" mass="22426">MADAPTLGGLRSDRRGAVPDDVALAARLRRRDESALAEIYDRHAGAVYGVLVRLLGEASAQEVTQDIFLHLWEHPGAFDPARAGLRAYLLVKARSRGLDRLRATRPTTPLYADDGAELPLPDDRPGPAHVAETAQRRDRVRAALDVLSPAHRESVERAFLHGQTREEIAAHMDVPVGTVKSRITYALRHLKRVLGEEVEGWLD</sequence>
<dbReference type="RefSeq" id="WP_322473192.1">
    <property type="nucleotide sequence ID" value="NZ_JBHRZG010000001.1"/>
</dbReference>
<feature type="domain" description="RNA polymerase sigma-70 region 4" evidence="8">
    <location>
        <begin position="143"/>
        <end position="191"/>
    </location>
</feature>
<dbReference type="SUPFAM" id="SSF88946">
    <property type="entry name" value="Sigma2 domain of RNA polymerase sigma factors"/>
    <property type="match status" value="1"/>
</dbReference>
<feature type="region of interest" description="Disordered" evidence="6">
    <location>
        <begin position="109"/>
        <end position="134"/>
    </location>
</feature>
<gene>
    <name evidence="9" type="ORF">ACFOSB_00415</name>
</gene>
<dbReference type="CDD" id="cd06171">
    <property type="entry name" value="Sigma70_r4"/>
    <property type="match status" value="1"/>
</dbReference>
<dbReference type="Pfam" id="PF04545">
    <property type="entry name" value="Sigma70_r4"/>
    <property type="match status" value="1"/>
</dbReference>
<dbReference type="SUPFAM" id="SSF88659">
    <property type="entry name" value="Sigma3 and sigma4 domains of RNA polymerase sigma factors"/>
    <property type="match status" value="1"/>
</dbReference>
<evidence type="ECO:0000256" key="2">
    <source>
        <dbReference type="ARBA" id="ARBA00023015"/>
    </source>
</evidence>
<dbReference type="Gene3D" id="1.10.10.10">
    <property type="entry name" value="Winged helix-like DNA-binding domain superfamily/Winged helix DNA-binding domain"/>
    <property type="match status" value="1"/>
</dbReference>
<dbReference type="InterPro" id="IPR007630">
    <property type="entry name" value="RNA_pol_sigma70_r4"/>
</dbReference>
<organism evidence="9 10">
    <name type="scientific">Deinococcus rufus</name>
    <dbReference type="NCBI Taxonomy" id="2136097"/>
    <lineage>
        <taxon>Bacteria</taxon>
        <taxon>Thermotogati</taxon>
        <taxon>Deinococcota</taxon>
        <taxon>Deinococci</taxon>
        <taxon>Deinococcales</taxon>
        <taxon>Deinococcaceae</taxon>
        <taxon>Deinococcus</taxon>
    </lineage>
</organism>
<keyword evidence="4" id="KW-0238">DNA-binding</keyword>
<dbReference type="PANTHER" id="PTHR43133">
    <property type="entry name" value="RNA POLYMERASE ECF-TYPE SIGMA FACTO"/>
    <property type="match status" value="1"/>
</dbReference>
<dbReference type="Gene3D" id="1.10.1740.10">
    <property type="match status" value="1"/>
</dbReference>
<keyword evidence="3" id="KW-0731">Sigma factor</keyword>
<dbReference type="InterPro" id="IPR036388">
    <property type="entry name" value="WH-like_DNA-bd_sf"/>
</dbReference>
<dbReference type="Pfam" id="PF04542">
    <property type="entry name" value="Sigma70_r2"/>
    <property type="match status" value="1"/>
</dbReference>
<dbReference type="InterPro" id="IPR039425">
    <property type="entry name" value="RNA_pol_sigma-70-like"/>
</dbReference>
<reference evidence="10" key="1">
    <citation type="journal article" date="2019" name="Int. J. Syst. Evol. Microbiol.">
        <title>The Global Catalogue of Microorganisms (GCM) 10K type strain sequencing project: providing services to taxonomists for standard genome sequencing and annotation.</title>
        <authorList>
            <consortium name="The Broad Institute Genomics Platform"/>
            <consortium name="The Broad Institute Genome Sequencing Center for Infectious Disease"/>
            <person name="Wu L."/>
            <person name="Ma J."/>
        </authorList>
    </citation>
    <scope>NUCLEOTIDE SEQUENCE [LARGE SCALE GENOMIC DNA]</scope>
    <source>
        <strain evidence="10">CCTCC AB 2017081</strain>
    </source>
</reference>
<feature type="domain" description="RNA polymerase sigma-70 region 2" evidence="7">
    <location>
        <begin position="39"/>
        <end position="105"/>
    </location>
</feature>
<evidence type="ECO:0000313" key="9">
    <source>
        <dbReference type="EMBL" id="MFC3831324.1"/>
    </source>
</evidence>
<name>A0ABV7Z596_9DEIO</name>
<accession>A0ABV7Z596</accession>
<proteinExistence type="inferred from homology"/>
<comment type="caution">
    <text evidence="9">The sequence shown here is derived from an EMBL/GenBank/DDBJ whole genome shotgun (WGS) entry which is preliminary data.</text>
</comment>
<evidence type="ECO:0000256" key="5">
    <source>
        <dbReference type="ARBA" id="ARBA00023163"/>
    </source>
</evidence>
<dbReference type="EMBL" id="JBHRZG010000001">
    <property type="protein sequence ID" value="MFC3831324.1"/>
    <property type="molecule type" value="Genomic_DNA"/>
</dbReference>
<keyword evidence="5" id="KW-0804">Transcription</keyword>
<evidence type="ECO:0000256" key="6">
    <source>
        <dbReference type="SAM" id="MobiDB-lite"/>
    </source>
</evidence>
<protein>
    <submittedName>
        <fullName evidence="9">Sigma-70 family RNA polymerase sigma factor</fullName>
    </submittedName>
</protein>
<evidence type="ECO:0000256" key="4">
    <source>
        <dbReference type="ARBA" id="ARBA00023125"/>
    </source>
</evidence>
<dbReference type="InterPro" id="IPR013325">
    <property type="entry name" value="RNA_pol_sigma_r2"/>
</dbReference>
<keyword evidence="2" id="KW-0805">Transcription regulation</keyword>
<dbReference type="PANTHER" id="PTHR43133:SF62">
    <property type="entry name" value="RNA POLYMERASE SIGMA FACTOR SIGZ"/>
    <property type="match status" value="1"/>
</dbReference>
<keyword evidence="10" id="KW-1185">Reference proteome</keyword>
<dbReference type="InterPro" id="IPR014284">
    <property type="entry name" value="RNA_pol_sigma-70_dom"/>
</dbReference>
<dbReference type="InterPro" id="IPR013324">
    <property type="entry name" value="RNA_pol_sigma_r3/r4-like"/>
</dbReference>
<comment type="similarity">
    <text evidence="1">Belongs to the sigma-70 factor family. ECF subfamily.</text>
</comment>
<evidence type="ECO:0000256" key="3">
    <source>
        <dbReference type="ARBA" id="ARBA00023082"/>
    </source>
</evidence>
<evidence type="ECO:0000256" key="1">
    <source>
        <dbReference type="ARBA" id="ARBA00010641"/>
    </source>
</evidence>
<dbReference type="Proteomes" id="UP001595803">
    <property type="component" value="Unassembled WGS sequence"/>
</dbReference>
<evidence type="ECO:0000313" key="10">
    <source>
        <dbReference type="Proteomes" id="UP001595803"/>
    </source>
</evidence>
<evidence type="ECO:0000259" key="8">
    <source>
        <dbReference type="Pfam" id="PF04545"/>
    </source>
</evidence>
<evidence type="ECO:0000259" key="7">
    <source>
        <dbReference type="Pfam" id="PF04542"/>
    </source>
</evidence>
<dbReference type="InterPro" id="IPR007627">
    <property type="entry name" value="RNA_pol_sigma70_r2"/>
</dbReference>
<dbReference type="NCBIfam" id="TIGR02937">
    <property type="entry name" value="sigma70-ECF"/>
    <property type="match status" value="1"/>
</dbReference>